<evidence type="ECO:0000256" key="10">
    <source>
        <dbReference type="PROSITE-ProRule" id="PRU00560"/>
    </source>
</evidence>
<evidence type="ECO:0000256" key="2">
    <source>
        <dbReference type="ARBA" id="ARBA00022741"/>
    </source>
</evidence>
<keyword evidence="3 10" id="KW-0378">Hydrolase</keyword>
<dbReference type="Gene3D" id="1.10.10.160">
    <property type="match status" value="1"/>
</dbReference>
<dbReference type="SUPFAM" id="SSF52540">
    <property type="entry name" value="P-loop containing nucleoside triphosphate hydrolases"/>
    <property type="match status" value="1"/>
</dbReference>
<evidence type="ECO:0000256" key="6">
    <source>
        <dbReference type="ARBA" id="ARBA00023235"/>
    </source>
</evidence>
<dbReference type="InterPro" id="IPR013986">
    <property type="entry name" value="DExx_box_DNA_helicase_dom_sf"/>
</dbReference>
<dbReference type="GO" id="GO:0005524">
    <property type="term" value="F:ATP binding"/>
    <property type="evidence" value="ECO:0007669"/>
    <property type="project" value="UniProtKB-UniRule"/>
</dbReference>
<dbReference type="GO" id="GO:0043138">
    <property type="term" value="F:3'-5' DNA helicase activity"/>
    <property type="evidence" value="ECO:0007669"/>
    <property type="project" value="UniProtKB-EC"/>
</dbReference>
<feature type="binding site" evidence="10">
    <location>
        <begin position="36"/>
        <end position="43"/>
    </location>
    <ligand>
        <name>ATP</name>
        <dbReference type="ChEBI" id="CHEBI:30616"/>
    </ligand>
</feature>
<dbReference type="PROSITE" id="PS51198">
    <property type="entry name" value="UVRD_HELICASE_ATP_BIND"/>
    <property type="match status" value="1"/>
</dbReference>
<evidence type="ECO:0000256" key="5">
    <source>
        <dbReference type="ARBA" id="ARBA00022840"/>
    </source>
</evidence>
<organism evidence="13 14">
    <name type="scientific">Agrobacterium bohemicum</name>
    <dbReference type="NCBI Taxonomy" id="2052828"/>
    <lineage>
        <taxon>Bacteria</taxon>
        <taxon>Pseudomonadati</taxon>
        <taxon>Pseudomonadota</taxon>
        <taxon>Alphaproteobacteria</taxon>
        <taxon>Hyphomicrobiales</taxon>
        <taxon>Rhizobiaceae</taxon>
        <taxon>Rhizobium/Agrobacterium group</taxon>
        <taxon>Agrobacterium</taxon>
    </lineage>
</organism>
<dbReference type="EC" id="5.6.2.4" evidence="8"/>
<dbReference type="GO" id="GO:0003677">
    <property type="term" value="F:DNA binding"/>
    <property type="evidence" value="ECO:0007669"/>
    <property type="project" value="InterPro"/>
</dbReference>
<comment type="catalytic activity">
    <reaction evidence="7">
        <text>Couples ATP hydrolysis with the unwinding of duplex DNA by translocating in the 3'-5' direction.</text>
        <dbReference type="EC" id="5.6.2.4"/>
    </reaction>
</comment>
<gene>
    <name evidence="13" type="ORF">ATO67_19365</name>
</gene>
<dbReference type="PANTHER" id="PTHR11070:SF3">
    <property type="entry name" value="DNA 3'-5' HELICASE"/>
    <property type="match status" value="1"/>
</dbReference>
<keyword evidence="2 10" id="KW-0547">Nucleotide-binding</keyword>
<sequence>MAVAYLEKLNEQQRKAVEHGVGLTEGSAAGPLLIIAGAGSGKTNTLAHRVAHLIVNGADPRRILLMTFSRRAASEMARRVERICRNVLGANAGVLTDALAWSGTFHGIGARLLRMYAEQIGLNLDFTIHDREDSADLINLVRHELGFSKTESRFPTKGTCLAIYSRAVNSQTPLNEILRQHYPWVATWEEQLKELFGAYVEAKQAQNVLDYDDLLLYWAQMVSDPDLADDIGNRFDHVMVDEYQDTNKLQSSVLMALKPGGRGLTVVGDDAQSIYSFRAATVRNILDFPTSFSPAADVITLDRNYRSTQPILAAANGVIELARERFTKNLWTERESLERPKLVTVKDETEQANYIVEQVLANRETGMTLKQQAVLFRTSSHSGTLEIELTRRNIPFVKFGGLKFLDSAHVKDMLAVLRFAQNPRDRVAGFRLLQMLPGIGPKKAGTILDTIASDPEPLLALAEIPPPPKTGEDWTSFVQLLRGLRKTQEGWPSDIAQARLWYEPNLDRIHEDADTRKADLLQLERIASGYPSRERFLTELTLDPPDATSDQAGVPLLDEDYLILSTIHSAKGQEWRSVFILNVVDGCIPSDLGTGTTQELEEERRLLYVGMTRAKDSLALITPLRFYTHGQSLQGDRHVYASRSRFIPATLLQYFETMAWPKVSAAVSERSAQQIRIDVGARMRAMWK</sequence>
<evidence type="ECO:0000259" key="12">
    <source>
        <dbReference type="PROSITE" id="PS51217"/>
    </source>
</evidence>
<dbReference type="EMBL" id="LNUW01000005">
    <property type="protein sequence ID" value="KXG87465.1"/>
    <property type="molecule type" value="Genomic_DNA"/>
</dbReference>
<dbReference type="CDD" id="cd17932">
    <property type="entry name" value="DEXQc_UvrD"/>
    <property type="match status" value="1"/>
</dbReference>
<dbReference type="InterPro" id="IPR027417">
    <property type="entry name" value="P-loop_NTPase"/>
</dbReference>
<dbReference type="Pfam" id="PF13361">
    <property type="entry name" value="UvrD_C"/>
    <property type="match status" value="2"/>
</dbReference>
<evidence type="ECO:0000259" key="11">
    <source>
        <dbReference type="PROSITE" id="PS51198"/>
    </source>
</evidence>
<keyword evidence="6" id="KW-0413">Isomerase</keyword>
<evidence type="ECO:0000313" key="13">
    <source>
        <dbReference type="EMBL" id="KXG87465.1"/>
    </source>
</evidence>
<dbReference type="Gene3D" id="1.10.486.10">
    <property type="entry name" value="PCRA, domain 4"/>
    <property type="match status" value="1"/>
</dbReference>
<evidence type="ECO:0000256" key="3">
    <source>
        <dbReference type="ARBA" id="ARBA00022801"/>
    </source>
</evidence>
<evidence type="ECO:0000256" key="4">
    <source>
        <dbReference type="ARBA" id="ARBA00022806"/>
    </source>
</evidence>
<protein>
    <recommendedName>
        <fullName evidence="8">DNA 3'-5' helicase</fullName>
        <ecNumber evidence="8">5.6.2.4</ecNumber>
    </recommendedName>
</protein>
<dbReference type="AlphaFoldDB" id="A0A135P7Q5"/>
<evidence type="ECO:0000256" key="7">
    <source>
        <dbReference type="ARBA" id="ARBA00034617"/>
    </source>
</evidence>
<comment type="catalytic activity">
    <reaction evidence="9">
        <text>ATP + H2O = ADP + phosphate + H(+)</text>
        <dbReference type="Rhea" id="RHEA:13065"/>
        <dbReference type="ChEBI" id="CHEBI:15377"/>
        <dbReference type="ChEBI" id="CHEBI:15378"/>
        <dbReference type="ChEBI" id="CHEBI:30616"/>
        <dbReference type="ChEBI" id="CHEBI:43474"/>
        <dbReference type="ChEBI" id="CHEBI:456216"/>
        <dbReference type="EC" id="5.6.2.4"/>
    </reaction>
</comment>
<keyword evidence="5 10" id="KW-0067">ATP-binding</keyword>
<evidence type="ECO:0000256" key="9">
    <source>
        <dbReference type="ARBA" id="ARBA00048988"/>
    </source>
</evidence>
<evidence type="ECO:0000256" key="1">
    <source>
        <dbReference type="ARBA" id="ARBA00009922"/>
    </source>
</evidence>
<keyword evidence="14" id="KW-1185">Reference proteome</keyword>
<comment type="similarity">
    <text evidence="1">Belongs to the helicase family. UvrD subfamily.</text>
</comment>
<dbReference type="STRING" id="2052828.ATO67_19365"/>
<evidence type="ECO:0000313" key="14">
    <source>
        <dbReference type="Proteomes" id="UP000070498"/>
    </source>
</evidence>
<comment type="caution">
    <text evidence="13">The sequence shown here is derived from an EMBL/GenBank/DDBJ whole genome shotgun (WGS) entry which is preliminary data.</text>
</comment>
<reference evidence="13 14" key="1">
    <citation type="submission" date="2015-11" db="EMBL/GenBank/DDBJ databases">
        <title>Draft genome sequence of Agrobacterium sp. R89-1.</title>
        <authorList>
            <person name="Zahradnik J."/>
            <person name="Kyslikova E."/>
            <person name="Palyzova A."/>
            <person name="Kyslik P."/>
        </authorList>
    </citation>
    <scope>NUCLEOTIDE SEQUENCE [LARGE SCALE GENOMIC DNA]</scope>
    <source>
        <strain evidence="13 14">R89-1</strain>
    </source>
</reference>
<keyword evidence="4 10" id="KW-0347">Helicase</keyword>
<feature type="domain" description="UvrD-like helicase C-terminal" evidence="12">
    <location>
        <begin position="309"/>
        <end position="572"/>
    </location>
</feature>
<dbReference type="InterPro" id="IPR000212">
    <property type="entry name" value="DNA_helicase_UvrD/REP"/>
</dbReference>
<dbReference type="InterPro" id="IPR014017">
    <property type="entry name" value="DNA_helicase_UvrD-like_C"/>
</dbReference>
<dbReference type="Gene3D" id="3.40.50.300">
    <property type="entry name" value="P-loop containing nucleotide triphosphate hydrolases"/>
    <property type="match status" value="2"/>
</dbReference>
<accession>A0A135P7Q5</accession>
<dbReference type="Proteomes" id="UP000070498">
    <property type="component" value="Unassembled WGS sequence"/>
</dbReference>
<feature type="domain" description="UvrD-like helicase ATP-binding" evidence="11">
    <location>
        <begin position="15"/>
        <end position="308"/>
    </location>
</feature>
<name>A0A135P7Q5_9HYPH</name>
<proteinExistence type="inferred from homology"/>
<dbReference type="GO" id="GO:0000725">
    <property type="term" value="P:recombinational repair"/>
    <property type="evidence" value="ECO:0007669"/>
    <property type="project" value="TreeGrafter"/>
</dbReference>
<dbReference type="RefSeq" id="WP_067653006.1">
    <property type="nucleotide sequence ID" value="NZ_KQ961035.1"/>
</dbReference>
<evidence type="ECO:0000256" key="8">
    <source>
        <dbReference type="ARBA" id="ARBA00034808"/>
    </source>
</evidence>
<dbReference type="InterPro" id="IPR014016">
    <property type="entry name" value="UvrD-like_ATP-bd"/>
</dbReference>
<dbReference type="PROSITE" id="PS51217">
    <property type="entry name" value="UVRD_HELICASE_CTER"/>
    <property type="match status" value="1"/>
</dbReference>
<dbReference type="GO" id="GO:0016887">
    <property type="term" value="F:ATP hydrolysis activity"/>
    <property type="evidence" value="ECO:0007669"/>
    <property type="project" value="RHEA"/>
</dbReference>
<dbReference type="Pfam" id="PF00580">
    <property type="entry name" value="UvrD-helicase"/>
    <property type="match status" value="1"/>
</dbReference>
<dbReference type="GO" id="GO:0005829">
    <property type="term" value="C:cytosol"/>
    <property type="evidence" value="ECO:0007669"/>
    <property type="project" value="TreeGrafter"/>
</dbReference>
<dbReference type="PANTHER" id="PTHR11070">
    <property type="entry name" value="UVRD / RECB / PCRA DNA HELICASE FAMILY MEMBER"/>
    <property type="match status" value="1"/>
</dbReference>